<gene>
    <name evidence="2" type="ORF">FHX33_002692</name>
</gene>
<dbReference type="InterPro" id="IPR038461">
    <property type="entry name" value="Schlafen_AlbA_2_dom_sf"/>
</dbReference>
<evidence type="ECO:0000313" key="3">
    <source>
        <dbReference type="Proteomes" id="UP000538196"/>
    </source>
</evidence>
<dbReference type="AlphaFoldDB" id="A0A7W4UXU1"/>
<name>A0A7W4UXU1_LEIAQ</name>
<dbReference type="Proteomes" id="UP000538196">
    <property type="component" value="Unassembled WGS sequence"/>
</dbReference>
<evidence type="ECO:0000313" key="2">
    <source>
        <dbReference type="EMBL" id="MBB2967922.1"/>
    </source>
</evidence>
<reference evidence="2 3" key="1">
    <citation type="submission" date="2020-08" db="EMBL/GenBank/DDBJ databases">
        <title>Sequencing the genomes of 1000 actinobacteria strains.</title>
        <authorList>
            <person name="Klenk H.-P."/>
        </authorList>
    </citation>
    <scope>NUCLEOTIDE SEQUENCE [LARGE SCALE GENOMIC DNA]</scope>
    <source>
        <strain evidence="2 3">DSM 20146</strain>
    </source>
</reference>
<protein>
    <recommendedName>
        <fullName evidence="1">Schlafen AlbA-2 domain-containing protein</fullName>
    </recommendedName>
</protein>
<sequence>MTTIIHRYLGLPDRPLEYQDIVDAISAGIRESEELDWKANLPDEPSKNEFAKDVTAFANASGGILVYGVADNGHVKGLPPTELPGMIEKLRQQLASRVRPHLNNIQYKIIDGPETLLIVTVNRSAAAPHHVYEETTRANRKRTSSVPERVGDQTEWMDERQLAEAYRRRFVLVDDRQRRVEELAEVVKDQLKPHYAAHAWVIFSATPVVVELADNRVERHEVLGLTEEALRRASQILNGHYGRGKVLKALIQTFPNPRTGLRRWVASNVASKADRNGARPTHLEIHHDGSTVLSVNSSWQLKHDASREAVLVDAPLLDLIALEFTSLASLIAEKQAPNSELLLRCDMTVANSTRTQIAALDVESKGKHVERDWSRRTGVIEPVMSVLLPGSDLTGLRSTTYELGAGLLNQFGLDSSLARPV</sequence>
<organism evidence="2 3">
    <name type="scientific">Leifsonia aquatica</name>
    <name type="common">Corynebacterium aquaticum</name>
    <dbReference type="NCBI Taxonomy" id="144185"/>
    <lineage>
        <taxon>Bacteria</taxon>
        <taxon>Bacillati</taxon>
        <taxon>Actinomycetota</taxon>
        <taxon>Actinomycetes</taxon>
        <taxon>Micrococcales</taxon>
        <taxon>Microbacteriaceae</taxon>
        <taxon>Leifsonia</taxon>
    </lineage>
</organism>
<accession>A0A7W4UXU1</accession>
<dbReference type="EMBL" id="JACHVP010000003">
    <property type="protein sequence ID" value="MBB2967922.1"/>
    <property type="molecule type" value="Genomic_DNA"/>
</dbReference>
<keyword evidence="3" id="KW-1185">Reference proteome</keyword>
<dbReference type="Pfam" id="PF04326">
    <property type="entry name" value="SLFN_AlbA_2"/>
    <property type="match status" value="1"/>
</dbReference>
<evidence type="ECO:0000259" key="1">
    <source>
        <dbReference type="Pfam" id="PF04326"/>
    </source>
</evidence>
<dbReference type="PANTHER" id="PTHR30595">
    <property type="entry name" value="GLPR-RELATED TRANSCRIPTIONAL REPRESSOR"/>
    <property type="match status" value="1"/>
</dbReference>
<dbReference type="PANTHER" id="PTHR30595:SF6">
    <property type="entry name" value="SCHLAFEN ALBA-2 DOMAIN-CONTAINING PROTEIN"/>
    <property type="match status" value="1"/>
</dbReference>
<dbReference type="RefSeq" id="WP_021757329.1">
    <property type="nucleotide sequence ID" value="NZ_JACHVP010000003.1"/>
</dbReference>
<dbReference type="Gene3D" id="3.30.950.30">
    <property type="entry name" value="Schlafen, AAA domain"/>
    <property type="match status" value="1"/>
</dbReference>
<dbReference type="InterPro" id="IPR007421">
    <property type="entry name" value="Schlafen_AlbA_2_dom"/>
</dbReference>
<comment type="caution">
    <text evidence="2">The sequence shown here is derived from an EMBL/GenBank/DDBJ whole genome shotgun (WGS) entry which is preliminary data.</text>
</comment>
<feature type="domain" description="Schlafen AlbA-2" evidence="1">
    <location>
        <begin position="31"/>
        <end position="155"/>
    </location>
</feature>
<proteinExistence type="predicted"/>